<name>A0A222E2T3_9RHOB</name>
<reference evidence="1 2" key="1">
    <citation type="submission" date="2017-07" db="EMBL/GenBank/DDBJ databases">
        <title>Genome Sequence of Antarctobacter heliothermus Strain SMS3 Isolated from a culture of the Diatom Skeletonema marinoi.</title>
        <authorList>
            <person name="Topel M."/>
            <person name="Pinder M.I.M."/>
            <person name="Johansson O.N."/>
            <person name="Kourtchenko O."/>
            <person name="Godhe A."/>
            <person name="Clarke A.K."/>
        </authorList>
    </citation>
    <scope>NUCLEOTIDE SEQUENCE [LARGE SCALE GENOMIC DNA]</scope>
    <source>
        <strain evidence="1 2">SMS3</strain>
    </source>
</reference>
<dbReference type="AlphaFoldDB" id="A0A222E2T3"/>
<evidence type="ECO:0000313" key="1">
    <source>
        <dbReference type="EMBL" id="ASP20298.1"/>
    </source>
</evidence>
<dbReference type="EMBL" id="CP022540">
    <property type="protein sequence ID" value="ASP20298.1"/>
    <property type="molecule type" value="Genomic_DNA"/>
</dbReference>
<organism evidence="1 2">
    <name type="scientific">Antarctobacter heliothermus</name>
    <dbReference type="NCBI Taxonomy" id="74033"/>
    <lineage>
        <taxon>Bacteria</taxon>
        <taxon>Pseudomonadati</taxon>
        <taxon>Pseudomonadota</taxon>
        <taxon>Alphaproteobacteria</taxon>
        <taxon>Rhodobacterales</taxon>
        <taxon>Roseobacteraceae</taxon>
        <taxon>Antarctobacter</taxon>
    </lineage>
</organism>
<accession>A0A222E2T3</accession>
<sequence length="212" mass="23050">MAQDLTPEDIEKLFTRSDGSYLCARWGRPLSPIVFGVEETTLQVIKGAFEAVCVLAGHQMAETDPELGANVMVFFCRDWAELLDVPDLGRMIDGLETMVDRLEAANANQYRVFRFEADGGIKACFVFLRMDAELAKLPAETLALGQVVQSILLWSDTAFADRSALAQVGGGQVILRPDIADVIRAAYDPVLPVAATEPAHALRLAARIAAGR</sequence>
<dbReference type="KEGG" id="aht:ANTHELSMS3_01603"/>
<keyword evidence="2" id="KW-1185">Reference proteome</keyword>
<gene>
    <name evidence="1" type="ORF">ANTHELSMS3_01603</name>
</gene>
<dbReference type="Proteomes" id="UP000203589">
    <property type="component" value="Chromosome"/>
</dbReference>
<evidence type="ECO:0000313" key="2">
    <source>
        <dbReference type="Proteomes" id="UP000203589"/>
    </source>
</evidence>
<protein>
    <submittedName>
        <fullName evidence="1">Uncharacterized protein</fullName>
    </submittedName>
</protein>
<proteinExistence type="predicted"/>